<dbReference type="PROSITE" id="PS50883">
    <property type="entry name" value="EAL"/>
    <property type="match status" value="1"/>
</dbReference>
<evidence type="ECO:0000259" key="4">
    <source>
        <dbReference type="PROSITE" id="PS50887"/>
    </source>
</evidence>
<keyword evidence="6" id="KW-1185">Reference proteome</keyword>
<dbReference type="Pfam" id="PF00990">
    <property type="entry name" value="GGDEF"/>
    <property type="match status" value="1"/>
</dbReference>
<dbReference type="SUPFAM" id="SSF55073">
    <property type="entry name" value="Nucleotide cyclase"/>
    <property type="match status" value="1"/>
</dbReference>
<dbReference type="Proteomes" id="UP000324760">
    <property type="component" value="Chromosome"/>
</dbReference>
<protein>
    <recommendedName>
        <fullName evidence="1">cyclic-guanylate-specific phosphodiesterase</fullName>
        <ecNumber evidence="1">3.1.4.52</ecNumber>
    </recommendedName>
</protein>
<dbReference type="InterPro" id="IPR035919">
    <property type="entry name" value="EAL_sf"/>
</dbReference>
<dbReference type="PANTHER" id="PTHR44757">
    <property type="entry name" value="DIGUANYLATE CYCLASE DGCP"/>
    <property type="match status" value="1"/>
</dbReference>
<dbReference type="InterPro" id="IPR001633">
    <property type="entry name" value="EAL_dom"/>
</dbReference>
<dbReference type="EC" id="3.1.4.52" evidence="1"/>
<dbReference type="SMART" id="SM00052">
    <property type="entry name" value="EAL"/>
    <property type="match status" value="1"/>
</dbReference>
<dbReference type="GO" id="GO:0071111">
    <property type="term" value="F:cyclic-guanylate-specific phosphodiesterase activity"/>
    <property type="evidence" value="ECO:0007669"/>
    <property type="project" value="UniProtKB-EC"/>
</dbReference>
<dbReference type="PROSITE" id="PS50887">
    <property type="entry name" value="GGDEF"/>
    <property type="match status" value="1"/>
</dbReference>
<feature type="domain" description="GGDEF" evidence="4">
    <location>
        <begin position="167"/>
        <end position="302"/>
    </location>
</feature>
<dbReference type="FunFam" id="3.20.20.450:FF:000001">
    <property type="entry name" value="Cyclic di-GMP phosphodiesterase yahA"/>
    <property type="match status" value="1"/>
</dbReference>
<accession>A0A5P1R6W8</accession>
<dbReference type="KEGG" id="ncu:F0U83_01175"/>
<keyword evidence="2" id="KW-0973">c-di-GMP</keyword>
<sequence length="569" mass="64095">MRYSNTTPIKILVYSPQGNPQALLAPHFTGELVVDYVNSLSKALAHISDRSPNLFLVHCPADEILSSLDTYQPFFDLPFIPVIAIHEQIPCELGETLLKASFADYISTNNLTQESLSRSFRLLTQAQIKESEIAYLRDSDALTKVNNRSRFGSAMTEKLHRVTQRQHGLALLTIDIDDLKGFNQRMGHSAGDLIIRELCNRLLTCAHKYEVFRLGGDEFALLIETPSQDLIHSATQKVLEKLVLLLHQSFDLFGQENILGTSIGVTYAPDHGMDADTLMVQASHARRRAKRMHGCSFSIFEPERDITSPRQSSLEADLWNALKKEQFELYYQPRIALKTGKIVGAEALIRWHHPRHGLVMPNDFIPIAEHTGQIVPIGFWVIQQAGRDLKQIRSKGFHLEKLGVNLSFRQFQNDYLANTIARIVASESIDTRILEFELTETSLFSDDQHVQHSVEQLCQQGFDFSLDDFGTGYSSFALLQKLPISALKIDRSFVAKLPDSADDIEIIRAVISLAHNLNMCVIAEGVETKAQLEFLIQNDCDQVQGFFFSQPVPLADFMKMLTTGQQDPP</sequence>
<organism evidence="5 6">
    <name type="scientific">Neptunomonas concharum</name>
    <dbReference type="NCBI Taxonomy" id="1031538"/>
    <lineage>
        <taxon>Bacteria</taxon>
        <taxon>Pseudomonadati</taxon>
        <taxon>Pseudomonadota</taxon>
        <taxon>Gammaproteobacteria</taxon>
        <taxon>Oceanospirillales</taxon>
        <taxon>Oceanospirillaceae</taxon>
        <taxon>Neptunomonas</taxon>
    </lineage>
</organism>
<dbReference type="InterPro" id="IPR043128">
    <property type="entry name" value="Rev_trsase/Diguanyl_cyclase"/>
</dbReference>
<evidence type="ECO:0000256" key="1">
    <source>
        <dbReference type="ARBA" id="ARBA00012282"/>
    </source>
</evidence>
<evidence type="ECO:0000313" key="5">
    <source>
        <dbReference type="EMBL" id="QEQ95424.1"/>
    </source>
</evidence>
<dbReference type="InterPro" id="IPR029787">
    <property type="entry name" value="Nucleotide_cyclase"/>
</dbReference>
<dbReference type="Gene3D" id="3.20.20.450">
    <property type="entry name" value="EAL domain"/>
    <property type="match status" value="1"/>
</dbReference>
<dbReference type="NCBIfam" id="TIGR00254">
    <property type="entry name" value="GGDEF"/>
    <property type="match status" value="1"/>
</dbReference>
<name>A0A5P1R6W8_9GAMM</name>
<dbReference type="CDD" id="cd01949">
    <property type="entry name" value="GGDEF"/>
    <property type="match status" value="1"/>
</dbReference>
<proteinExistence type="predicted"/>
<gene>
    <name evidence="5" type="ORF">F0U83_01175</name>
</gene>
<evidence type="ECO:0000259" key="3">
    <source>
        <dbReference type="PROSITE" id="PS50883"/>
    </source>
</evidence>
<reference evidence="5 6" key="1">
    <citation type="journal article" date="2019" name="Biochem. Eng. J.">
        <title>Metabolic engineering of the marine bacteria Neptunomonas concharum for the production of acetoin and meso-2,3-butanediol from acetate.</title>
        <authorList>
            <person name="Li W."/>
            <person name="Pu N."/>
            <person name="Liu C.-X."/>
            <person name="Yuan Q.-P."/>
            <person name="Li Z.-J."/>
        </authorList>
    </citation>
    <scope>NUCLEOTIDE SEQUENCE [LARGE SCALE GENOMIC DNA]</scope>
    <source>
        <strain evidence="5 6">JCM17730</strain>
    </source>
</reference>
<dbReference type="SUPFAM" id="SSF141868">
    <property type="entry name" value="EAL domain-like"/>
    <property type="match status" value="1"/>
</dbReference>
<dbReference type="InterPro" id="IPR000160">
    <property type="entry name" value="GGDEF_dom"/>
</dbReference>
<dbReference type="InterPro" id="IPR052155">
    <property type="entry name" value="Biofilm_reg_signaling"/>
</dbReference>
<dbReference type="AlphaFoldDB" id="A0A5P1R6W8"/>
<feature type="domain" description="EAL" evidence="3">
    <location>
        <begin position="311"/>
        <end position="565"/>
    </location>
</feature>
<dbReference type="CDD" id="cd01948">
    <property type="entry name" value="EAL"/>
    <property type="match status" value="1"/>
</dbReference>
<dbReference type="OrthoDB" id="9804951at2"/>
<evidence type="ECO:0000313" key="6">
    <source>
        <dbReference type="Proteomes" id="UP000324760"/>
    </source>
</evidence>
<dbReference type="EMBL" id="CP043869">
    <property type="protein sequence ID" value="QEQ95424.1"/>
    <property type="molecule type" value="Genomic_DNA"/>
</dbReference>
<evidence type="ECO:0000256" key="2">
    <source>
        <dbReference type="ARBA" id="ARBA00022636"/>
    </source>
</evidence>
<dbReference type="Gene3D" id="3.30.70.270">
    <property type="match status" value="1"/>
</dbReference>
<dbReference type="PANTHER" id="PTHR44757:SF2">
    <property type="entry name" value="BIOFILM ARCHITECTURE MAINTENANCE PROTEIN MBAA"/>
    <property type="match status" value="1"/>
</dbReference>
<dbReference type="Pfam" id="PF00563">
    <property type="entry name" value="EAL"/>
    <property type="match status" value="1"/>
</dbReference>
<dbReference type="RefSeq" id="WP_138986128.1">
    <property type="nucleotide sequence ID" value="NZ_CP043869.1"/>
</dbReference>
<dbReference type="SMART" id="SM00267">
    <property type="entry name" value="GGDEF"/>
    <property type="match status" value="1"/>
</dbReference>